<keyword evidence="6" id="KW-1185">Reference proteome</keyword>
<dbReference type="AlphaFoldDB" id="A0A9W6XI23"/>
<accession>A0A9W6XI23</accession>
<dbReference type="EMBL" id="BSXT01001182">
    <property type="protein sequence ID" value="GMF39706.1"/>
    <property type="molecule type" value="Genomic_DNA"/>
</dbReference>
<dbReference type="InterPro" id="IPR000477">
    <property type="entry name" value="RT_dom"/>
</dbReference>
<comment type="caution">
    <text evidence="5">The sequence shown here is derived from an EMBL/GenBank/DDBJ whole genome shotgun (WGS) entry which is preliminary data.</text>
</comment>
<dbReference type="GO" id="GO:0015074">
    <property type="term" value="P:DNA integration"/>
    <property type="evidence" value="ECO:0007669"/>
    <property type="project" value="InterPro"/>
</dbReference>
<gene>
    <name evidence="5" type="ORF">Pfra01_001189900</name>
</gene>
<sequence>MLGINVQRQLDLFVANAMQNEQDDEFDDVDEPQIGSCVVLSEELRVAVEKLIEIAIEKGFPREFAAELRRIATRFDIWHLKLGDDPPARGYWQIALAEECQEWLSYMTHRKVYTPRCVPQGCTDAASFFQSTIQKCHDEFLHMHLLVWIDDLLLFAEDIPTYLAKLERLFELLDCFGFKISPKKSSLFEREVRWCGKLINGAGVHHDPVRIRALQELPYPKTAGELQQFLRATNWMRDSLIDYARIARPPQDTLDAALSRATKRTKRVASGIAVDLGVLEKTAYDEMKNLLSTSMTLAFPKEGATMCLLTDASDLGWSVLVTQVVMWQPMKEVHQQQHELLVCLKRQLYGLAVQLEHNRERSLPDRVRLRNAKLPTAATRRFSTALRSPQFVYVFAPGKEVKKHIRGKLLSWSTKLMEYRYEVEHIDGDSNVWADMVSRWARNHDPAVRLNVMQLRKRAREDPKETEQQPKRRQRRQKDQASNPAIKEVQTQQSLSQQLRPLGDPEFEWPSLTAVRAAQQQHAAERPRRATGNDGDGWFIEGRLWIPSRAVALTQRLLVVSHCGSQAHRGREAMFEAVRRHFEVHQLRARVERFLSACLMCKHVKGAKIVQRPWGATYRTNERNGALHFDFLSLGDSFEGDAYLLVLKDEATHFCELTPCATPTSTVVVDSMLAWHSRYGLPHLWISDQGSHFRNEVMKELCRRMKSRHDFTVAYSPWINGSVERANRDIIQVLRAMCLEYKVDTHDWTFFVPLLQSSLNHTPVPSLGNKAPVELFCGLPIPSPLQLCFDSRQKKLLQLPEQPEAIATWLEQLRNSIRDLHKPMIAERARQAVRNQRKQKKVQRPNFDVGDYVLRSRVDQKHCDKLLVTWVGPYQVVRADAHSFAVCHLLTGEEMDVHPSRLKFYADQSLDVTAEVREHIAAQGLILSVRELKEARWNQEKKDYEVLVSWKGLESIEDSWEQIAQLVKDIPVLLAQFAAKSNDRQFAQHVAAGIKPKSGPIERPPPNAQPAVRGKRG</sequence>
<dbReference type="InterPro" id="IPR016197">
    <property type="entry name" value="Chromo-like_dom_sf"/>
</dbReference>
<dbReference type="Gene3D" id="2.40.50.40">
    <property type="match status" value="1"/>
</dbReference>
<evidence type="ECO:0000313" key="5">
    <source>
        <dbReference type="EMBL" id="GMF39706.1"/>
    </source>
</evidence>
<feature type="domain" description="Chromo" evidence="2">
    <location>
        <begin position="927"/>
        <end position="989"/>
    </location>
</feature>
<dbReference type="PANTHER" id="PTHR37984:SF5">
    <property type="entry name" value="PROTEIN NYNRIN-LIKE"/>
    <property type="match status" value="1"/>
</dbReference>
<dbReference type="Gene3D" id="3.30.70.270">
    <property type="match status" value="2"/>
</dbReference>
<organism evidence="5 6">
    <name type="scientific">Phytophthora fragariaefolia</name>
    <dbReference type="NCBI Taxonomy" id="1490495"/>
    <lineage>
        <taxon>Eukaryota</taxon>
        <taxon>Sar</taxon>
        <taxon>Stramenopiles</taxon>
        <taxon>Oomycota</taxon>
        <taxon>Peronosporomycetes</taxon>
        <taxon>Peronosporales</taxon>
        <taxon>Peronosporaceae</taxon>
        <taxon>Phytophthora</taxon>
    </lineage>
</organism>
<dbReference type="Proteomes" id="UP001165121">
    <property type="component" value="Unassembled WGS sequence"/>
</dbReference>
<evidence type="ECO:0000259" key="4">
    <source>
        <dbReference type="PROSITE" id="PS50994"/>
    </source>
</evidence>
<dbReference type="OrthoDB" id="108335at2759"/>
<dbReference type="SUPFAM" id="SSF56672">
    <property type="entry name" value="DNA/RNA polymerases"/>
    <property type="match status" value="1"/>
</dbReference>
<feature type="compositionally biased region" description="Polar residues" evidence="1">
    <location>
        <begin position="489"/>
        <end position="499"/>
    </location>
</feature>
<dbReference type="Gene3D" id="3.10.10.10">
    <property type="entry name" value="HIV Type 1 Reverse Transcriptase, subunit A, domain 1"/>
    <property type="match status" value="1"/>
</dbReference>
<dbReference type="PANTHER" id="PTHR37984">
    <property type="entry name" value="PROTEIN CBG26694"/>
    <property type="match status" value="1"/>
</dbReference>
<dbReference type="SUPFAM" id="SSF54160">
    <property type="entry name" value="Chromo domain-like"/>
    <property type="match status" value="1"/>
</dbReference>
<dbReference type="InterPro" id="IPR012337">
    <property type="entry name" value="RNaseH-like_sf"/>
</dbReference>
<protein>
    <submittedName>
        <fullName evidence="5">Unnamed protein product</fullName>
    </submittedName>
</protein>
<dbReference type="InterPro" id="IPR000953">
    <property type="entry name" value="Chromo/chromo_shadow_dom"/>
</dbReference>
<dbReference type="InterPro" id="IPR001584">
    <property type="entry name" value="Integrase_cat-core"/>
</dbReference>
<evidence type="ECO:0000256" key="1">
    <source>
        <dbReference type="SAM" id="MobiDB-lite"/>
    </source>
</evidence>
<dbReference type="InterPro" id="IPR043502">
    <property type="entry name" value="DNA/RNA_pol_sf"/>
</dbReference>
<dbReference type="InterPro" id="IPR050951">
    <property type="entry name" value="Retrovirus_Pol_polyprotein"/>
</dbReference>
<evidence type="ECO:0000313" key="6">
    <source>
        <dbReference type="Proteomes" id="UP001165121"/>
    </source>
</evidence>
<dbReference type="InterPro" id="IPR043128">
    <property type="entry name" value="Rev_trsase/Diguanyl_cyclase"/>
</dbReference>
<dbReference type="Pfam" id="PF00665">
    <property type="entry name" value="rve"/>
    <property type="match status" value="1"/>
</dbReference>
<feature type="region of interest" description="Disordered" evidence="1">
    <location>
        <begin position="992"/>
        <end position="1017"/>
    </location>
</feature>
<dbReference type="Pfam" id="PF00078">
    <property type="entry name" value="RVT_1"/>
    <property type="match status" value="1"/>
</dbReference>
<dbReference type="Gene3D" id="3.30.420.10">
    <property type="entry name" value="Ribonuclease H-like superfamily/Ribonuclease H"/>
    <property type="match status" value="1"/>
</dbReference>
<dbReference type="PROSITE" id="PS50994">
    <property type="entry name" value="INTEGRASE"/>
    <property type="match status" value="1"/>
</dbReference>
<feature type="compositionally biased region" description="Basic and acidic residues" evidence="1">
    <location>
        <begin position="459"/>
        <end position="470"/>
    </location>
</feature>
<evidence type="ECO:0000259" key="2">
    <source>
        <dbReference type="PROSITE" id="PS50013"/>
    </source>
</evidence>
<feature type="region of interest" description="Disordered" evidence="1">
    <location>
        <begin position="455"/>
        <end position="499"/>
    </location>
</feature>
<name>A0A9W6XI23_9STRA</name>
<feature type="domain" description="Integrase catalytic" evidence="4">
    <location>
        <begin position="609"/>
        <end position="780"/>
    </location>
</feature>
<dbReference type="PROSITE" id="PS50013">
    <property type="entry name" value="CHROMO_2"/>
    <property type="match status" value="1"/>
</dbReference>
<dbReference type="InterPro" id="IPR036397">
    <property type="entry name" value="RNaseH_sf"/>
</dbReference>
<dbReference type="GO" id="GO:0003676">
    <property type="term" value="F:nucleic acid binding"/>
    <property type="evidence" value="ECO:0007669"/>
    <property type="project" value="InterPro"/>
</dbReference>
<reference evidence="5" key="1">
    <citation type="submission" date="2023-04" db="EMBL/GenBank/DDBJ databases">
        <title>Phytophthora fragariaefolia NBRC 109709.</title>
        <authorList>
            <person name="Ichikawa N."/>
            <person name="Sato H."/>
            <person name="Tonouchi N."/>
        </authorList>
    </citation>
    <scope>NUCLEOTIDE SEQUENCE</scope>
    <source>
        <strain evidence="5">NBRC 109709</strain>
    </source>
</reference>
<evidence type="ECO:0000259" key="3">
    <source>
        <dbReference type="PROSITE" id="PS50878"/>
    </source>
</evidence>
<dbReference type="PROSITE" id="PS50878">
    <property type="entry name" value="RT_POL"/>
    <property type="match status" value="1"/>
</dbReference>
<proteinExistence type="predicted"/>
<feature type="domain" description="Reverse transcriptase" evidence="3">
    <location>
        <begin position="1"/>
        <end position="199"/>
    </location>
</feature>
<dbReference type="SUPFAM" id="SSF53098">
    <property type="entry name" value="Ribonuclease H-like"/>
    <property type="match status" value="1"/>
</dbReference>